<dbReference type="Proteomes" id="UP001162001">
    <property type="component" value="Segment"/>
</dbReference>
<proteinExistence type="predicted"/>
<accession>A0A7D3R0V7</accession>
<dbReference type="EMBL" id="MT418680">
    <property type="protein sequence ID" value="QKF94022.1"/>
    <property type="molecule type" value="Genomic_DNA"/>
</dbReference>
<dbReference type="Gene3D" id="2.70.9.20">
    <property type="entry name" value="Major capsid protein Vp54"/>
    <property type="match status" value="1"/>
</dbReference>
<sequence length="128" mass="14596">MNFIEICIYVHNNDDMVDFSNVDDINNINTSIALTNSKNDFTITIKFHDNLIYETNQTNDIDQIPDKTNQIADETNQIDDEIITIDDAIQSIVPTNEIYRIPDETVIYAHSFNILRIMAGMSGLSYSS</sequence>
<organism evidence="1 2">
    <name type="scientific">Fadolivirus FV1/VV64</name>
    <dbReference type="NCBI Taxonomy" id="3070911"/>
    <lineage>
        <taxon>Viruses</taxon>
        <taxon>Varidnaviria</taxon>
        <taxon>Bamfordvirae</taxon>
        <taxon>Nucleocytoviricota</taxon>
        <taxon>Megaviricetes</taxon>
        <taxon>Imitervirales</taxon>
        <taxon>Mimiviridae</taxon>
        <taxon>Klosneuvirinae</taxon>
        <taxon>Fadolivirus</taxon>
        <taxon>Fadolivirus algeromassiliense</taxon>
    </lineage>
</organism>
<evidence type="ECO:0000313" key="2">
    <source>
        <dbReference type="Proteomes" id="UP001162001"/>
    </source>
</evidence>
<name>A0A7D3R0V7_9VIRU</name>
<reference evidence="1 2" key="1">
    <citation type="submission" date="2020-04" db="EMBL/GenBank/DDBJ databases">
        <title>Advantages and limits of metagenomic assembly and binning of a giant virus.</title>
        <authorList>
            <person name="Schulz F."/>
            <person name="Andreani J."/>
            <person name="Francis R."/>
            <person name="Boudjemaa H."/>
            <person name="Bou Khalil J.Y."/>
            <person name="Lee J."/>
            <person name="La Scola B."/>
            <person name="Woyke T."/>
        </authorList>
    </citation>
    <scope>NUCLEOTIDE SEQUENCE [LARGE SCALE GENOMIC DNA]</scope>
    <source>
        <strain evidence="1 2">FV1/VV64</strain>
    </source>
</reference>
<protein>
    <submittedName>
        <fullName evidence="1">Divergent capsid protein</fullName>
    </submittedName>
</protein>
<evidence type="ECO:0000313" key="1">
    <source>
        <dbReference type="EMBL" id="QKF94022.1"/>
    </source>
</evidence>
<keyword evidence="2" id="KW-1185">Reference proteome</keyword>
<dbReference type="InterPro" id="IPR038519">
    <property type="entry name" value="MCP_C_sf"/>
</dbReference>
<gene>
    <name evidence="1" type="ORF">Fadolivirus_1_564</name>
</gene>